<name>A0A9P9BR02_9PEZI</name>
<dbReference type="Pfam" id="PF13238">
    <property type="entry name" value="AAA_18"/>
    <property type="match status" value="1"/>
</dbReference>
<evidence type="ECO:0000313" key="1">
    <source>
        <dbReference type="EMBL" id="KAH7031458.1"/>
    </source>
</evidence>
<gene>
    <name evidence="1" type="ORF">B0I36DRAFT_123022</name>
</gene>
<dbReference type="SUPFAM" id="SSF52540">
    <property type="entry name" value="P-loop containing nucleoside triphosphate hydrolases"/>
    <property type="match status" value="1"/>
</dbReference>
<organism evidence="1 2">
    <name type="scientific">Microdochium trichocladiopsis</name>
    <dbReference type="NCBI Taxonomy" id="1682393"/>
    <lineage>
        <taxon>Eukaryota</taxon>
        <taxon>Fungi</taxon>
        <taxon>Dikarya</taxon>
        <taxon>Ascomycota</taxon>
        <taxon>Pezizomycotina</taxon>
        <taxon>Sordariomycetes</taxon>
        <taxon>Xylariomycetidae</taxon>
        <taxon>Xylariales</taxon>
        <taxon>Microdochiaceae</taxon>
        <taxon>Microdochium</taxon>
    </lineage>
</organism>
<dbReference type="Proteomes" id="UP000756346">
    <property type="component" value="Unassembled WGS sequence"/>
</dbReference>
<dbReference type="EMBL" id="JAGTJQ010000005">
    <property type="protein sequence ID" value="KAH7031458.1"/>
    <property type="molecule type" value="Genomic_DNA"/>
</dbReference>
<dbReference type="Gene3D" id="3.40.50.300">
    <property type="entry name" value="P-loop containing nucleotide triphosphate hydrolases"/>
    <property type="match status" value="1"/>
</dbReference>
<reference evidence="1" key="1">
    <citation type="journal article" date="2021" name="Nat. Commun.">
        <title>Genetic determinants of endophytism in the Arabidopsis root mycobiome.</title>
        <authorList>
            <person name="Mesny F."/>
            <person name="Miyauchi S."/>
            <person name="Thiergart T."/>
            <person name="Pickel B."/>
            <person name="Atanasova L."/>
            <person name="Karlsson M."/>
            <person name="Huettel B."/>
            <person name="Barry K.W."/>
            <person name="Haridas S."/>
            <person name="Chen C."/>
            <person name="Bauer D."/>
            <person name="Andreopoulos W."/>
            <person name="Pangilinan J."/>
            <person name="LaButti K."/>
            <person name="Riley R."/>
            <person name="Lipzen A."/>
            <person name="Clum A."/>
            <person name="Drula E."/>
            <person name="Henrissat B."/>
            <person name="Kohler A."/>
            <person name="Grigoriev I.V."/>
            <person name="Martin F.M."/>
            <person name="Hacquard S."/>
        </authorList>
    </citation>
    <scope>NUCLEOTIDE SEQUENCE</scope>
    <source>
        <strain evidence="1">MPI-CAGE-CH-0230</strain>
    </source>
</reference>
<dbReference type="AlphaFoldDB" id="A0A9P9BR02"/>
<proteinExistence type="predicted"/>
<dbReference type="RefSeq" id="XP_046013138.1">
    <property type="nucleotide sequence ID" value="XM_046148069.1"/>
</dbReference>
<accession>A0A9P9BR02</accession>
<dbReference type="InterPro" id="IPR027417">
    <property type="entry name" value="P-loop_NTPase"/>
</dbReference>
<comment type="caution">
    <text evidence="1">The sequence shown here is derived from an EMBL/GenBank/DDBJ whole genome shotgun (WGS) entry which is preliminary data.</text>
</comment>
<sequence length="190" mass="21034">MGAPLVWINGFPGVGKLTIATALQAIDEHIILIDNHKMIDPVEAKFSRDHPDYQRERRAQREAVFARHVTADDAKDHTIVFTDCQSDNDLGRAVATEYKLAAETAGRDFIPVYLSCDKHENLKRVSSAERVGSKTTKLTSKAILKDILSNNELFRFEGCSSLTLDITQLSPAEAALQIRSHIQKCAGETA</sequence>
<dbReference type="GeneID" id="70177615"/>
<protein>
    <submittedName>
        <fullName evidence="1">Uncharacterized protein</fullName>
    </submittedName>
</protein>
<evidence type="ECO:0000313" key="2">
    <source>
        <dbReference type="Proteomes" id="UP000756346"/>
    </source>
</evidence>
<keyword evidence="2" id="KW-1185">Reference proteome</keyword>
<dbReference type="OrthoDB" id="5426988at2759"/>